<sequence length="160" mass="17932">MSSIIKPSSFNRSSPVIFPSASPTPKLYMTPSKKIPEVTPWQEMAFDAYHSPNIFSYEDSILKMKERYQLSTTISPLSIIDPMDDLDPQLNEEDLLSFPSSAENEIIIGSPFIPSPVQDPIAERLRQSTDTTSNKAQMKSSKLAFSKEFIQKVKKSTIGI</sequence>
<reference evidence="1 2" key="1">
    <citation type="journal article" date="2016" name="Proc. Natl. Acad. Sci. U.S.A.">
        <title>Lipid metabolic changes in an early divergent fungus govern the establishment of a mutualistic symbiosis with endobacteria.</title>
        <authorList>
            <person name="Lastovetsky O.A."/>
            <person name="Gaspar M.L."/>
            <person name="Mondo S.J."/>
            <person name="LaButti K.M."/>
            <person name="Sandor L."/>
            <person name="Grigoriev I.V."/>
            <person name="Henry S.A."/>
            <person name="Pawlowska T.E."/>
        </authorList>
    </citation>
    <scope>NUCLEOTIDE SEQUENCE [LARGE SCALE GENOMIC DNA]</scope>
    <source>
        <strain evidence="1 2">ATCC 52813</strain>
    </source>
</reference>
<accession>A0A2G4SV72</accession>
<name>A0A2G4SV72_RHIZD</name>
<proteinExistence type="predicted"/>
<gene>
    <name evidence="1" type="ORF">RHIMIDRAFT_251612</name>
</gene>
<dbReference type="Proteomes" id="UP000242254">
    <property type="component" value="Unassembled WGS sequence"/>
</dbReference>
<dbReference type="EMBL" id="KZ303849">
    <property type="protein sequence ID" value="PHZ12678.1"/>
    <property type="molecule type" value="Genomic_DNA"/>
</dbReference>
<dbReference type="AlphaFoldDB" id="A0A2G4SV72"/>
<evidence type="ECO:0000313" key="2">
    <source>
        <dbReference type="Proteomes" id="UP000242254"/>
    </source>
</evidence>
<keyword evidence="2" id="KW-1185">Reference proteome</keyword>
<dbReference type="RefSeq" id="XP_023466386.1">
    <property type="nucleotide sequence ID" value="XM_023610863.1"/>
</dbReference>
<organism evidence="1 2">
    <name type="scientific">Rhizopus microsporus ATCC 52813</name>
    <dbReference type="NCBI Taxonomy" id="1340429"/>
    <lineage>
        <taxon>Eukaryota</taxon>
        <taxon>Fungi</taxon>
        <taxon>Fungi incertae sedis</taxon>
        <taxon>Mucoromycota</taxon>
        <taxon>Mucoromycotina</taxon>
        <taxon>Mucoromycetes</taxon>
        <taxon>Mucorales</taxon>
        <taxon>Mucorineae</taxon>
        <taxon>Rhizopodaceae</taxon>
        <taxon>Rhizopus</taxon>
    </lineage>
</organism>
<protein>
    <submittedName>
        <fullName evidence="1">Uncharacterized protein</fullName>
    </submittedName>
</protein>
<evidence type="ECO:0000313" key="1">
    <source>
        <dbReference type="EMBL" id="PHZ12678.1"/>
    </source>
</evidence>
<dbReference type="GeneID" id="35441853"/>